<organism evidence="1 2">
    <name type="scientific">Ixodes persulcatus</name>
    <name type="common">Taiga tick</name>
    <dbReference type="NCBI Taxonomy" id="34615"/>
    <lineage>
        <taxon>Eukaryota</taxon>
        <taxon>Metazoa</taxon>
        <taxon>Ecdysozoa</taxon>
        <taxon>Arthropoda</taxon>
        <taxon>Chelicerata</taxon>
        <taxon>Arachnida</taxon>
        <taxon>Acari</taxon>
        <taxon>Parasitiformes</taxon>
        <taxon>Ixodida</taxon>
        <taxon>Ixodoidea</taxon>
        <taxon>Ixodidae</taxon>
        <taxon>Ixodinae</taxon>
        <taxon>Ixodes</taxon>
    </lineage>
</organism>
<keyword evidence="2" id="KW-1185">Reference proteome</keyword>
<name>A0AC60PFB8_IXOPE</name>
<reference evidence="1 2" key="1">
    <citation type="journal article" date="2020" name="Cell">
        <title>Large-Scale Comparative Analyses of Tick Genomes Elucidate Their Genetic Diversity and Vector Capacities.</title>
        <authorList>
            <consortium name="Tick Genome and Microbiome Consortium (TIGMIC)"/>
            <person name="Jia N."/>
            <person name="Wang J."/>
            <person name="Shi W."/>
            <person name="Du L."/>
            <person name="Sun Y."/>
            <person name="Zhan W."/>
            <person name="Jiang J.F."/>
            <person name="Wang Q."/>
            <person name="Zhang B."/>
            <person name="Ji P."/>
            <person name="Bell-Sakyi L."/>
            <person name="Cui X.M."/>
            <person name="Yuan T.T."/>
            <person name="Jiang B.G."/>
            <person name="Yang W.F."/>
            <person name="Lam T.T."/>
            <person name="Chang Q.C."/>
            <person name="Ding S.J."/>
            <person name="Wang X.J."/>
            <person name="Zhu J.G."/>
            <person name="Ruan X.D."/>
            <person name="Zhao L."/>
            <person name="Wei J.T."/>
            <person name="Ye R.Z."/>
            <person name="Que T.C."/>
            <person name="Du C.H."/>
            <person name="Zhou Y.H."/>
            <person name="Cheng J.X."/>
            <person name="Dai P.F."/>
            <person name="Guo W.B."/>
            <person name="Han X.H."/>
            <person name="Huang E.J."/>
            <person name="Li L.F."/>
            <person name="Wei W."/>
            <person name="Gao Y.C."/>
            <person name="Liu J.Z."/>
            <person name="Shao H.Z."/>
            <person name="Wang X."/>
            <person name="Wang C.C."/>
            <person name="Yang T.C."/>
            <person name="Huo Q.B."/>
            <person name="Li W."/>
            <person name="Chen H.Y."/>
            <person name="Chen S.E."/>
            <person name="Zhou L.G."/>
            <person name="Ni X.B."/>
            <person name="Tian J.H."/>
            <person name="Sheng Y."/>
            <person name="Liu T."/>
            <person name="Pan Y.S."/>
            <person name="Xia L.Y."/>
            <person name="Li J."/>
            <person name="Zhao F."/>
            <person name="Cao W.C."/>
        </authorList>
    </citation>
    <scope>NUCLEOTIDE SEQUENCE [LARGE SCALE GENOMIC DNA]</scope>
    <source>
        <strain evidence="1">Iper-2018</strain>
    </source>
</reference>
<proteinExistence type="predicted"/>
<comment type="caution">
    <text evidence="1">The sequence shown here is derived from an EMBL/GenBank/DDBJ whole genome shotgun (WGS) entry which is preliminary data.</text>
</comment>
<accession>A0AC60PFB8</accession>
<sequence length="174" mass="18704">MAVTTAAALAAKHKRDKFLVDLVRLGVAAPARRDSADVQPVQRRVDGARSAEMMEDPIREDSSAEAVGARQTSVGLPKRNVAPRRGLRRRVRAAAACLWRPRIHLSRLTRDCSYAKDATDAHKEDDRECGSAGGASAGRSLFDARRMETDLPALLALLSPPSNEPLQGAGDVLG</sequence>
<protein>
    <submittedName>
        <fullName evidence="1">Uncharacterized protein</fullName>
    </submittedName>
</protein>
<evidence type="ECO:0000313" key="2">
    <source>
        <dbReference type="Proteomes" id="UP000805193"/>
    </source>
</evidence>
<gene>
    <name evidence="1" type="ORF">HPB47_004608</name>
</gene>
<evidence type="ECO:0000313" key="1">
    <source>
        <dbReference type="EMBL" id="KAG0418772.1"/>
    </source>
</evidence>
<dbReference type="EMBL" id="JABSTQ010010702">
    <property type="protein sequence ID" value="KAG0418772.1"/>
    <property type="molecule type" value="Genomic_DNA"/>
</dbReference>
<dbReference type="Proteomes" id="UP000805193">
    <property type="component" value="Unassembled WGS sequence"/>
</dbReference>